<dbReference type="Proteomes" id="UP000198415">
    <property type="component" value="Unassembled WGS sequence"/>
</dbReference>
<evidence type="ECO:0000313" key="3">
    <source>
        <dbReference type="EMBL" id="SNT02972.1"/>
    </source>
</evidence>
<name>A0A239JBI2_9ACTN</name>
<accession>A0A239JBI2</accession>
<proteinExistence type="predicted"/>
<sequence>MSRPFRGRGRERLSSWLSPKEGSCPKARAASAGVLILNTARRARVALLPDPDRPANDRTLDPGKPLLDRTAAYGLLVPALLIIYVAVNASHS</sequence>
<reference evidence="3 4" key="1">
    <citation type="submission" date="2017-06" db="EMBL/GenBank/DDBJ databases">
        <authorList>
            <person name="Kim H.J."/>
            <person name="Triplett B.A."/>
        </authorList>
    </citation>
    <scope>NUCLEOTIDE SEQUENCE [LARGE SCALE GENOMIC DNA]</scope>
    <source>
        <strain evidence="3 4">DSM 43151</strain>
    </source>
</reference>
<keyword evidence="2" id="KW-0472">Membrane</keyword>
<organism evidence="3 4">
    <name type="scientific">Actinoplanes regularis</name>
    <dbReference type="NCBI Taxonomy" id="52697"/>
    <lineage>
        <taxon>Bacteria</taxon>
        <taxon>Bacillati</taxon>
        <taxon>Actinomycetota</taxon>
        <taxon>Actinomycetes</taxon>
        <taxon>Micromonosporales</taxon>
        <taxon>Micromonosporaceae</taxon>
        <taxon>Actinoplanes</taxon>
    </lineage>
</organism>
<protein>
    <submittedName>
        <fullName evidence="3">Uncharacterized protein</fullName>
    </submittedName>
</protein>
<evidence type="ECO:0000256" key="1">
    <source>
        <dbReference type="SAM" id="MobiDB-lite"/>
    </source>
</evidence>
<gene>
    <name evidence="3" type="ORF">SAMN06264365_1345</name>
</gene>
<dbReference type="AlphaFoldDB" id="A0A239JBI2"/>
<keyword evidence="2" id="KW-1133">Transmembrane helix</keyword>
<evidence type="ECO:0000256" key="2">
    <source>
        <dbReference type="SAM" id="Phobius"/>
    </source>
</evidence>
<feature type="transmembrane region" description="Helical" evidence="2">
    <location>
        <begin position="66"/>
        <end position="87"/>
    </location>
</feature>
<feature type="region of interest" description="Disordered" evidence="1">
    <location>
        <begin position="1"/>
        <end position="25"/>
    </location>
</feature>
<keyword evidence="4" id="KW-1185">Reference proteome</keyword>
<evidence type="ECO:0000313" key="4">
    <source>
        <dbReference type="Proteomes" id="UP000198415"/>
    </source>
</evidence>
<dbReference type="EMBL" id="FZNR01000034">
    <property type="protein sequence ID" value="SNT02972.1"/>
    <property type="molecule type" value="Genomic_DNA"/>
</dbReference>
<keyword evidence="2" id="KW-0812">Transmembrane</keyword>